<dbReference type="GeneID" id="96873410"/>
<dbReference type="Proteomes" id="UP000092528">
    <property type="component" value="Chromosome 1"/>
</dbReference>
<keyword evidence="1" id="KW-0732">Signal</keyword>
<gene>
    <name evidence="2" type="ORF">VSVS05_01607</name>
</gene>
<organism evidence="2 3">
    <name type="scientific">Vibrio scophthalmi</name>
    <dbReference type="NCBI Taxonomy" id="45658"/>
    <lineage>
        <taxon>Bacteria</taxon>
        <taxon>Pseudomonadati</taxon>
        <taxon>Pseudomonadota</taxon>
        <taxon>Gammaproteobacteria</taxon>
        <taxon>Vibrionales</taxon>
        <taxon>Vibrionaceae</taxon>
        <taxon>Vibrio</taxon>
    </lineage>
</organism>
<evidence type="ECO:0000313" key="2">
    <source>
        <dbReference type="EMBL" id="ANU36732.1"/>
    </source>
</evidence>
<sequence>MTTCKILLLSAVLATSIGSTHLYANPTADILASYSQAADGDEAMVETVYDQLNSLIEQQGAKPLTMVYLGSTQTLQGRDAFMPWNKMKYTEQGLATMAKGIGLLDTLPEDINQQERIQGLPEAYLAQAMAAVTYTSLPDMFNHFERGYDIYLNLLNDENFVQQPFAASAWIYHTGIVAAIRAEDLPQAQAWLSTMEDFDANNPQTQAAKRLVASQG</sequence>
<evidence type="ECO:0000313" key="3">
    <source>
        <dbReference type="Proteomes" id="UP000092528"/>
    </source>
</evidence>
<accession>A0A1C7F9Z2</accession>
<name>A0A1C7F9Z2_9VIBR</name>
<protein>
    <submittedName>
        <fullName evidence="2">Uncharacterized protein</fullName>
    </submittedName>
</protein>
<dbReference type="EMBL" id="CP016414">
    <property type="protein sequence ID" value="ANU36732.1"/>
    <property type="molecule type" value="Genomic_DNA"/>
</dbReference>
<dbReference type="STRING" id="45658.VSVS12_01390"/>
<dbReference type="PATRIC" id="fig|45658.7.peg.1592"/>
<keyword evidence="3" id="KW-1185">Reference proteome</keyword>
<dbReference type="RefSeq" id="WP_005594767.1">
    <property type="nucleotide sequence ID" value="NZ_CP016414.1"/>
</dbReference>
<proteinExistence type="predicted"/>
<feature type="signal peptide" evidence="1">
    <location>
        <begin position="1"/>
        <end position="24"/>
    </location>
</feature>
<reference evidence="2 3" key="1">
    <citation type="submission" date="2016-07" db="EMBL/GenBank/DDBJ databases">
        <title>Genome sequencing of Vibrio scophthalmi strain VS-05, an isolated from Paralichthys olivaceus.</title>
        <authorList>
            <person name="Han H.-J."/>
        </authorList>
    </citation>
    <scope>NUCLEOTIDE SEQUENCE [LARGE SCALE GENOMIC DNA]</scope>
    <source>
        <strain evidence="2 3">VS-05</strain>
    </source>
</reference>
<evidence type="ECO:0000256" key="1">
    <source>
        <dbReference type="SAM" id="SignalP"/>
    </source>
</evidence>
<dbReference type="AlphaFoldDB" id="A0A1C7F9Z2"/>
<feature type="chain" id="PRO_5008885518" evidence="1">
    <location>
        <begin position="25"/>
        <end position="216"/>
    </location>
</feature>